<dbReference type="PANTHER" id="PTHR33622">
    <property type="entry name" value="OS03G0724500 PROTEIN"/>
    <property type="match status" value="1"/>
</dbReference>
<reference evidence="2 3" key="1">
    <citation type="journal article" date="2021" name="Plant Biotechnol. J.">
        <title>Multi-omics assisted identification of the key and species-specific regulatory components of drought-tolerant mechanisms in Gossypium stocksii.</title>
        <authorList>
            <person name="Yu D."/>
            <person name="Ke L."/>
            <person name="Zhang D."/>
            <person name="Wu Y."/>
            <person name="Sun Y."/>
            <person name="Mei J."/>
            <person name="Sun J."/>
            <person name="Sun Y."/>
        </authorList>
    </citation>
    <scope>NUCLEOTIDE SEQUENCE [LARGE SCALE GENOMIC DNA]</scope>
    <source>
        <strain evidence="3">cv. E1</strain>
        <tissue evidence="2">Leaf</tissue>
    </source>
</reference>
<proteinExistence type="predicted"/>
<evidence type="ECO:0000313" key="2">
    <source>
        <dbReference type="EMBL" id="KAH1030426.1"/>
    </source>
</evidence>
<dbReference type="Proteomes" id="UP000828251">
    <property type="component" value="Unassembled WGS sequence"/>
</dbReference>
<name>A0A9D3ZEC4_9ROSI</name>
<sequence length="92" mass="10750">MEAQKSEAEKQATMASCRKKKNEEATFLEDLKDHIDEFVNASMDEHKTCFKKTIQKVLSFVFCFAPIVHLAKVQFSVYFFFFPDVWNVKNCS</sequence>
<dbReference type="AlphaFoldDB" id="A0A9D3ZEC4"/>
<dbReference type="EMBL" id="JAIQCV010000013">
    <property type="protein sequence ID" value="KAH1030426.1"/>
    <property type="molecule type" value="Genomic_DNA"/>
</dbReference>
<keyword evidence="1" id="KW-1133">Transmembrane helix</keyword>
<accession>A0A9D3ZEC4</accession>
<evidence type="ECO:0000256" key="1">
    <source>
        <dbReference type="SAM" id="Phobius"/>
    </source>
</evidence>
<evidence type="ECO:0000313" key="3">
    <source>
        <dbReference type="Proteomes" id="UP000828251"/>
    </source>
</evidence>
<keyword evidence="3" id="KW-1185">Reference proteome</keyword>
<dbReference type="OrthoDB" id="1923810at2759"/>
<gene>
    <name evidence="2" type="ORF">J1N35_042600</name>
</gene>
<keyword evidence="1" id="KW-0472">Membrane</keyword>
<comment type="caution">
    <text evidence="2">The sequence shown here is derived from an EMBL/GenBank/DDBJ whole genome shotgun (WGS) entry which is preliminary data.</text>
</comment>
<organism evidence="2 3">
    <name type="scientific">Gossypium stocksii</name>
    <dbReference type="NCBI Taxonomy" id="47602"/>
    <lineage>
        <taxon>Eukaryota</taxon>
        <taxon>Viridiplantae</taxon>
        <taxon>Streptophyta</taxon>
        <taxon>Embryophyta</taxon>
        <taxon>Tracheophyta</taxon>
        <taxon>Spermatophyta</taxon>
        <taxon>Magnoliopsida</taxon>
        <taxon>eudicotyledons</taxon>
        <taxon>Gunneridae</taxon>
        <taxon>Pentapetalae</taxon>
        <taxon>rosids</taxon>
        <taxon>malvids</taxon>
        <taxon>Malvales</taxon>
        <taxon>Malvaceae</taxon>
        <taxon>Malvoideae</taxon>
        <taxon>Gossypium</taxon>
    </lineage>
</organism>
<keyword evidence="1" id="KW-0812">Transmembrane</keyword>
<feature type="transmembrane region" description="Helical" evidence="1">
    <location>
        <begin position="57"/>
        <end position="81"/>
    </location>
</feature>
<dbReference type="PANTHER" id="PTHR33622:SF10">
    <property type="entry name" value="MARKER FOR OXIDATIVE STRESS RESPONSE PROTEIN"/>
    <property type="match status" value="1"/>
</dbReference>
<protein>
    <submittedName>
        <fullName evidence="2">Uncharacterized protein</fullName>
    </submittedName>
</protein>